<evidence type="ECO:0000256" key="1">
    <source>
        <dbReference type="SAM" id="SignalP"/>
    </source>
</evidence>
<reference evidence="2 3" key="1">
    <citation type="submission" date="2018-04" db="EMBL/GenBank/DDBJ databases">
        <title>Thalassorhabdus spongiae gen. nov., sp. nov., isolated from a marine sponge in South-West Iceland.</title>
        <authorList>
            <person name="Knobloch S."/>
            <person name="Daussin A."/>
            <person name="Johannsson R."/>
            <person name="Marteinsson V.T."/>
        </authorList>
    </citation>
    <scope>NUCLEOTIDE SEQUENCE [LARGE SCALE GENOMIC DNA]</scope>
    <source>
        <strain evidence="2 3">Hp12</strain>
    </source>
</reference>
<feature type="chain" id="PRO_5015879194" description="Sel1 repeat family protein" evidence="1">
    <location>
        <begin position="20"/>
        <end position="179"/>
    </location>
</feature>
<name>A0A2V1H6C6_9GAMM</name>
<dbReference type="OrthoDB" id="6400240at2"/>
<accession>A0A2V1H6C6</accession>
<evidence type="ECO:0008006" key="4">
    <source>
        <dbReference type="Google" id="ProtNLM"/>
    </source>
</evidence>
<evidence type="ECO:0000313" key="2">
    <source>
        <dbReference type="EMBL" id="PVZ72315.1"/>
    </source>
</evidence>
<gene>
    <name evidence="2" type="ORF">DC094_04725</name>
</gene>
<proteinExistence type="predicted"/>
<dbReference type="Gene3D" id="1.25.40.10">
    <property type="entry name" value="Tetratricopeptide repeat domain"/>
    <property type="match status" value="1"/>
</dbReference>
<dbReference type="Proteomes" id="UP000244906">
    <property type="component" value="Unassembled WGS sequence"/>
</dbReference>
<dbReference type="AlphaFoldDB" id="A0A2V1H6C6"/>
<dbReference type="SUPFAM" id="SSF81901">
    <property type="entry name" value="HCP-like"/>
    <property type="match status" value="1"/>
</dbReference>
<keyword evidence="3" id="KW-1185">Reference proteome</keyword>
<dbReference type="EMBL" id="QDDL01000001">
    <property type="protein sequence ID" value="PVZ72315.1"/>
    <property type="molecule type" value="Genomic_DNA"/>
</dbReference>
<organism evidence="2 3">
    <name type="scientific">Pelagibaculum spongiae</name>
    <dbReference type="NCBI Taxonomy" id="2080658"/>
    <lineage>
        <taxon>Bacteria</taxon>
        <taxon>Pseudomonadati</taxon>
        <taxon>Pseudomonadota</taxon>
        <taxon>Gammaproteobacteria</taxon>
        <taxon>Oceanospirillales</taxon>
        <taxon>Pelagibaculum</taxon>
    </lineage>
</organism>
<dbReference type="InterPro" id="IPR011990">
    <property type="entry name" value="TPR-like_helical_dom_sf"/>
</dbReference>
<comment type="caution">
    <text evidence="2">The sequence shown here is derived from an EMBL/GenBank/DDBJ whole genome shotgun (WGS) entry which is preliminary data.</text>
</comment>
<evidence type="ECO:0000313" key="3">
    <source>
        <dbReference type="Proteomes" id="UP000244906"/>
    </source>
</evidence>
<keyword evidence="1" id="KW-0732">Signal</keyword>
<protein>
    <recommendedName>
        <fullName evidence="4">Sel1 repeat family protein</fullName>
    </recommendedName>
</protein>
<dbReference type="RefSeq" id="WP_116685901.1">
    <property type="nucleotide sequence ID" value="NZ_CAWNYD010000001.1"/>
</dbReference>
<sequence length="179" mass="20399">MKLRFLFALTVIFSSSAFAEKCKLEYLTKLEYTDIECQFYLGTAAYRNQVYSAAVAHWKYIIESPVKYEGDSEIKSSALSTVTFLTYHGLGVKKDREKAVSHWKDAVKSGDLEARRHLGFAYFDANFRGKNLVEALGWYESIFLLVPNPEVLDESDQAVFNDAVEGSLKLKEILSDRQQ</sequence>
<feature type="signal peptide" evidence="1">
    <location>
        <begin position="1"/>
        <end position="19"/>
    </location>
</feature>